<proteinExistence type="predicted"/>
<comment type="caution">
    <text evidence="1">The sequence shown here is derived from an EMBL/GenBank/DDBJ whole genome shotgun (WGS) entry which is preliminary data.</text>
</comment>
<accession>A0ACC0CKY2</accession>
<reference evidence="1 2" key="1">
    <citation type="journal article" date="2022" name="New Phytol.">
        <title>Ecological generalism drives hyperdiversity of secondary metabolite gene clusters in xylarialean endophytes.</title>
        <authorList>
            <person name="Franco M.E.E."/>
            <person name="Wisecaver J.H."/>
            <person name="Arnold A.E."/>
            <person name="Ju Y.M."/>
            <person name="Slot J.C."/>
            <person name="Ahrendt S."/>
            <person name="Moore L.P."/>
            <person name="Eastman K.E."/>
            <person name="Scott K."/>
            <person name="Konkel Z."/>
            <person name="Mondo S.J."/>
            <person name="Kuo A."/>
            <person name="Hayes R.D."/>
            <person name="Haridas S."/>
            <person name="Andreopoulos B."/>
            <person name="Riley R."/>
            <person name="LaButti K."/>
            <person name="Pangilinan J."/>
            <person name="Lipzen A."/>
            <person name="Amirebrahimi M."/>
            <person name="Yan J."/>
            <person name="Adam C."/>
            <person name="Keymanesh K."/>
            <person name="Ng V."/>
            <person name="Louie K."/>
            <person name="Northen T."/>
            <person name="Drula E."/>
            <person name="Henrissat B."/>
            <person name="Hsieh H.M."/>
            <person name="Youens-Clark K."/>
            <person name="Lutzoni F."/>
            <person name="Miadlikowska J."/>
            <person name="Eastwood D.C."/>
            <person name="Hamelin R.C."/>
            <person name="Grigoriev I.V."/>
            <person name="U'Ren J.M."/>
        </authorList>
    </citation>
    <scope>NUCLEOTIDE SEQUENCE [LARGE SCALE GENOMIC DNA]</scope>
    <source>
        <strain evidence="1 2">ER1909</strain>
    </source>
</reference>
<protein>
    <submittedName>
        <fullName evidence="1">Uncharacterized protein</fullName>
    </submittedName>
</protein>
<keyword evidence="2" id="KW-1185">Reference proteome</keyword>
<name>A0ACC0CKY2_9PEZI</name>
<sequence length="292" mass="33025">MDSFGSCLPFSTSAPHVAPTDDRGFPKLEEYPPGYPRFAALISAHDPFLVCRRFGQLRARLLLLKQDKLAMLETRLELIDRNESCPLFLGKSRCDRNADRIALLSEIERSLEDYDQFTGRAHKMLSYEIAHRRDVRSLQNWIDGTGCLAREETEFLLRRHELVTLAPAGDNAVVQLENWVEDRLIRFYRGFRGTRFQSLSDDANVYLYRSALVRRVSQTLLIIMVTTLLLMPVVICNIISALSLRIVVVMACTISYLLILSGLTKSRTTELILAGATYATVLIVFVSGTSGF</sequence>
<dbReference type="EMBL" id="MU394409">
    <property type="protein sequence ID" value="KAI6081063.1"/>
    <property type="molecule type" value="Genomic_DNA"/>
</dbReference>
<gene>
    <name evidence="1" type="ORF">F4821DRAFT_250122</name>
</gene>
<evidence type="ECO:0000313" key="1">
    <source>
        <dbReference type="EMBL" id="KAI6081063.1"/>
    </source>
</evidence>
<organism evidence="1 2">
    <name type="scientific">Hypoxylon rubiginosum</name>
    <dbReference type="NCBI Taxonomy" id="110542"/>
    <lineage>
        <taxon>Eukaryota</taxon>
        <taxon>Fungi</taxon>
        <taxon>Dikarya</taxon>
        <taxon>Ascomycota</taxon>
        <taxon>Pezizomycotina</taxon>
        <taxon>Sordariomycetes</taxon>
        <taxon>Xylariomycetidae</taxon>
        <taxon>Xylariales</taxon>
        <taxon>Hypoxylaceae</taxon>
        <taxon>Hypoxylon</taxon>
    </lineage>
</organism>
<dbReference type="Proteomes" id="UP001497680">
    <property type="component" value="Unassembled WGS sequence"/>
</dbReference>
<evidence type="ECO:0000313" key="2">
    <source>
        <dbReference type="Proteomes" id="UP001497680"/>
    </source>
</evidence>